<dbReference type="EMBL" id="NJGV01000009">
    <property type="protein sequence ID" value="OWY34469.1"/>
    <property type="molecule type" value="Genomic_DNA"/>
</dbReference>
<protein>
    <submittedName>
        <fullName evidence="1">Uncharacterized protein</fullName>
    </submittedName>
</protein>
<name>A0A225STN9_9BURK</name>
<sequence length="71" mass="7867">MDNLLLAVRTFLIGLFFQEERHLAGTDAQVIELARAHLPHFLRGAPLRSVMVPEDADKDLPDDVPHGLLPG</sequence>
<organism evidence="1 2">
    <name type="scientific">Herbaspirillum aquaticum</name>
    <dbReference type="NCBI Taxonomy" id="568783"/>
    <lineage>
        <taxon>Bacteria</taxon>
        <taxon>Pseudomonadati</taxon>
        <taxon>Pseudomonadota</taxon>
        <taxon>Betaproteobacteria</taxon>
        <taxon>Burkholderiales</taxon>
        <taxon>Oxalobacteraceae</taxon>
        <taxon>Herbaspirillum</taxon>
    </lineage>
</organism>
<proteinExistence type="predicted"/>
<dbReference type="AlphaFoldDB" id="A0A225STN9"/>
<evidence type="ECO:0000313" key="2">
    <source>
        <dbReference type="Proteomes" id="UP000214747"/>
    </source>
</evidence>
<accession>A0A225STN9</accession>
<dbReference type="Proteomes" id="UP000214747">
    <property type="component" value="Unassembled WGS sequence"/>
</dbReference>
<reference evidence="1 2" key="1">
    <citation type="journal article" date="2010" name="Int. J. Syst. Evol. Microbiol.">
        <title>Reclassification of Herbaspirillum putei as a later heterotypic synonym of Herbaspirillum huttiense, with the description of H. huttiense subsp. huttiense subsp. nov. and H. huttiense subsp. putei subsp. nov., comb. nov., and description of Herbaspirillum aquaticum sp. nov.</title>
        <authorList>
            <person name="Dobritsa A.P."/>
            <person name="Reddy M.C."/>
            <person name="Samadpour M."/>
        </authorList>
    </citation>
    <scope>NUCLEOTIDE SEQUENCE [LARGE SCALE GENOMIC DNA]</scope>
    <source>
        <strain evidence="1 2">IEH 4430</strain>
    </source>
</reference>
<comment type="caution">
    <text evidence="1">The sequence shown here is derived from an EMBL/GenBank/DDBJ whole genome shotgun (WGS) entry which is preliminary data.</text>
</comment>
<gene>
    <name evidence="1" type="ORF">CEJ45_11525</name>
</gene>
<keyword evidence="2" id="KW-1185">Reference proteome</keyword>
<evidence type="ECO:0000313" key="1">
    <source>
        <dbReference type="EMBL" id="OWY34469.1"/>
    </source>
</evidence>